<keyword evidence="4" id="KW-0503">Monooxygenase</keyword>
<dbReference type="NCBIfam" id="TIGR03619">
    <property type="entry name" value="F420_Rv2161c"/>
    <property type="match status" value="1"/>
</dbReference>
<dbReference type="EMBL" id="CADCTC010000091">
    <property type="protein sequence ID" value="CAA9238978.1"/>
    <property type="molecule type" value="Genomic_DNA"/>
</dbReference>
<evidence type="ECO:0000256" key="4">
    <source>
        <dbReference type="ARBA" id="ARBA00023033"/>
    </source>
</evidence>
<proteinExistence type="predicted"/>
<dbReference type="SUPFAM" id="SSF51679">
    <property type="entry name" value="Bacterial luciferase-like"/>
    <property type="match status" value="1"/>
</dbReference>
<dbReference type="GO" id="GO:0046306">
    <property type="term" value="P:alkanesulfonate catabolic process"/>
    <property type="evidence" value="ECO:0007669"/>
    <property type="project" value="TreeGrafter"/>
</dbReference>
<evidence type="ECO:0000256" key="3">
    <source>
        <dbReference type="ARBA" id="ARBA00023002"/>
    </source>
</evidence>
<keyword evidence="2" id="KW-0288">FMN</keyword>
<dbReference type="InterPro" id="IPR019921">
    <property type="entry name" value="Lucif-like_OxRdtase_Rv2161c"/>
</dbReference>
<protein>
    <recommendedName>
        <fullName evidence="5">Luciferase-like domain-containing protein</fullName>
    </recommendedName>
</protein>
<gene>
    <name evidence="6" type="ORF">AVDCRST_MAG77-1420</name>
</gene>
<organism evidence="6">
    <name type="scientific">uncultured Chloroflexota bacterium</name>
    <dbReference type="NCBI Taxonomy" id="166587"/>
    <lineage>
        <taxon>Bacteria</taxon>
        <taxon>Bacillati</taxon>
        <taxon>Chloroflexota</taxon>
        <taxon>environmental samples</taxon>
    </lineage>
</organism>
<dbReference type="Gene3D" id="3.20.20.30">
    <property type="entry name" value="Luciferase-like domain"/>
    <property type="match status" value="1"/>
</dbReference>
<dbReference type="GO" id="GO:0008726">
    <property type="term" value="F:alkanesulfonate monooxygenase activity"/>
    <property type="evidence" value="ECO:0007669"/>
    <property type="project" value="TreeGrafter"/>
</dbReference>
<evidence type="ECO:0000256" key="1">
    <source>
        <dbReference type="ARBA" id="ARBA00022630"/>
    </source>
</evidence>
<evidence type="ECO:0000256" key="2">
    <source>
        <dbReference type="ARBA" id="ARBA00022643"/>
    </source>
</evidence>
<keyword evidence="1" id="KW-0285">Flavoprotein</keyword>
<feature type="domain" description="Luciferase-like" evidence="5">
    <location>
        <begin position="1"/>
        <end position="236"/>
    </location>
</feature>
<name>A0A6J4I1Q9_9CHLR</name>
<evidence type="ECO:0000313" key="6">
    <source>
        <dbReference type="EMBL" id="CAA9238978.1"/>
    </source>
</evidence>
<dbReference type="InterPro" id="IPR036661">
    <property type="entry name" value="Luciferase-like_sf"/>
</dbReference>
<sequence>MRLGTAFPHHIGTDPDAIRHFAQNLEGAGFDDLLVIDHVVGGHPDRFQGPMGGFERPPYTHVDPFHEVFTLLCFMAGVTTRIGLVSNVVVLPQRETVLVAKQAAETDILSRGRLTLGIGVGWNAVEFGALGAEFGDRGRRVEEQVAVLRQLWSSALVTFDGRWHHLDRVGINPLPGRVILIWMGSASLDVSLRRIARLADGWIPLGQDGEQLTPALARLRHYLAEAGRGPDSCGLRLQLRVEDASIGRDEVLRRFDSLRALGATHVTVNLGRPAPPIEQHLDRLLECRRLLDAG</sequence>
<dbReference type="InterPro" id="IPR011251">
    <property type="entry name" value="Luciferase-like_dom"/>
</dbReference>
<dbReference type="InterPro" id="IPR050172">
    <property type="entry name" value="SsuD_RutA_monooxygenase"/>
</dbReference>
<keyword evidence="3" id="KW-0560">Oxidoreductase</keyword>
<dbReference type="AlphaFoldDB" id="A0A6J4I1Q9"/>
<dbReference type="PANTHER" id="PTHR42847:SF4">
    <property type="entry name" value="ALKANESULFONATE MONOOXYGENASE-RELATED"/>
    <property type="match status" value="1"/>
</dbReference>
<dbReference type="PANTHER" id="PTHR42847">
    <property type="entry name" value="ALKANESULFONATE MONOOXYGENASE"/>
    <property type="match status" value="1"/>
</dbReference>
<dbReference type="Pfam" id="PF00296">
    <property type="entry name" value="Bac_luciferase"/>
    <property type="match status" value="1"/>
</dbReference>
<reference evidence="6" key="1">
    <citation type="submission" date="2020-02" db="EMBL/GenBank/DDBJ databases">
        <authorList>
            <person name="Meier V. D."/>
        </authorList>
    </citation>
    <scope>NUCLEOTIDE SEQUENCE</scope>
    <source>
        <strain evidence="6">AVDCRST_MAG77</strain>
    </source>
</reference>
<evidence type="ECO:0000259" key="5">
    <source>
        <dbReference type="Pfam" id="PF00296"/>
    </source>
</evidence>
<accession>A0A6J4I1Q9</accession>